<dbReference type="RefSeq" id="WP_152527218.1">
    <property type="nucleotide sequence ID" value="NZ_CAWLZN010000001.1"/>
</dbReference>
<name>A0ABS8H9V1_9XANT</name>
<feature type="signal peptide" evidence="1">
    <location>
        <begin position="1"/>
        <end position="22"/>
    </location>
</feature>
<keyword evidence="3" id="KW-1185">Reference proteome</keyword>
<dbReference type="Proteomes" id="UP001199206">
    <property type="component" value="Unassembled WGS sequence"/>
</dbReference>
<comment type="caution">
    <text evidence="2">The sequence shown here is derived from an EMBL/GenBank/DDBJ whole genome shotgun (WGS) entry which is preliminary data.</text>
</comment>
<accession>A0ABS8H9V1</accession>
<evidence type="ECO:0000313" key="2">
    <source>
        <dbReference type="EMBL" id="MCC4618934.1"/>
    </source>
</evidence>
<feature type="chain" id="PRO_5046310519" description="Secreted protein" evidence="1">
    <location>
        <begin position="23"/>
        <end position="112"/>
    </location>
</feature>
<gene>
    <name evidence="2" type="ORF">LL965_02155</name>
</gene>
<evidence type="ECO:0008006" key="4">
    <source>
        <dbReference type="Google" id="ProtNLM"/>
    </source>
</evidence>
<protein>
    <recommendedName>
        <fullName evidence="4">Secreted protein</fullName>
    </recommendedName>
</protein>
<evidence type="ECO:0000256" key="1">
    <source>
        <dbReference type="SAM" id="SignalP"/>
    </source>
</evidence>
<proteinExistence type="predicted"/>
<sequence>MNKLVGLVSILLTLFRSNVCWAKPNHAFFYCQHSFAIFFQPAIAMCGIDAGQVRRARQARHVRGAHQYDSVFKKALLFRCFLQTMKNRAAGAAALPAQRGMRCGIARRLSAS</sequence>
<organism evidence="2 3">
    <name type="scientific">Xanthomonas cassavae CFBP 4642</name>
    <dbReference type="NCBI Taxonomy" id="1219375"/>
    <lineage>
        <taxon>Bacteria</taxon>
        <taxon>Pseudomonadati</taxon>
        <taxon>Pseudomonadota</taxon>
        <taxon>Gammaproteobacteria</taxon>
        <taxon>Lysobacterales</taxon>
        <taxon>Lysobacteraceae</taxon>
        <taxon>Xanthomonas</taxon>
    </lineage>
</organism>
<reference evidence="2 3" key="1">
    <citation type="submission" date="2021-10" db="EMBL/GenBank/DDBJ databases">
        <title>Genome sequencing of Xanthomonas strains from NCPPB.</title>
        <authorList>
            <person name="Hussein R."/>
            <person name="Harrison J."/>
            <person name="Studholme D.J."/>
            <person name="Vicente J."/>
            <person name="Grant M."/>
        </authorList>
    </citation>
    <scope>NUCLEOTIDE SEQUENCE [LARGE SCALE GENOMIC DNA]</scope>
    <source>
        <strain evidence="2 3">NCPPB 101</strain>
    </source>
</reference>
<keyword evidence="1" id="KW-0732">Signal</keyword>
<dbReference type="EMBL" id="JAJGQJ010000003">
    <property type="protein sequence ID" value="MCC4618934.1"/>
    <property type="molecule type" value="Genomic_DNA"/>
</dbReference>
<evidence type="ECO:0000313" key="3">
    <source>
        <dbReference type="Proteomes" id="UP001199206"/>
    </source>
</evidence>